<dbReference type="InterPro" id="IPR002156">
    <property type="entry name" value="RNaseH_domain"/>
</dbReference>
<comment type="similarity">
    <text evidence="2 10">Belongs to the RNase H family.</text>
</comment>
<feature type="binding site" evidence="10">
    <location>
        <position position="7"/>
    </location>
    <ligand>
        <name>Mg(2+)</name>
        <dbReference type="ChEBI" id="CHEBI:18420"/>
        <label>1</label>
    </ligand>
</feature>
<keyword evidence="10" id="KW-0963">Cytoplasm</keyword>
<keyword evidence="8 10" id="KW-0378">Hydrolase</keyword>
<evidence type="ECO:0000313" key="13">
    <source>
        <dbReference type="Proteomes" id="UP000316426"/>
    </source>
</evidence>
<evidence type="ECO:0000256" key="2">
    <source>
        <dbReference type="ARBA" id="ARBA00005300"/>
    </source>
</evidence>
<evidence type="ECO:0000313" key="12">
    <source>
        <dbReference type="EMBL" id="QDV76378.1"/>
    </source>
</evidence>
<evidence type="ECO:0000256" key="4">
    <source>
        <dbReference type="ARBA" id="ARBA00012180"/>
    </source>
</evidence>
<evidence type="ECO:0000259" key="11">
    <source>
        <dbReference type="PROSITE" id="PS50879"/>
    </source>
</evidence>
<accession>A0A518KF15</accession>
<dbReference type="Pfam" id="PF00075">
    <property type="entry name" value="RNase_H"/>
    <property type="match status" value="1"/>
</dbReference>
<dbReference type="PANTHER" id="PTHR10642">
    <property type="entry name" value="RIBONUCLEASE H1"/>
    <property type="match status" value="1"/>
</dbReference>
<dbReference type="RefSeq" id="WP_231933084.1">
    <property type="nucleotide sequence ID" value="NZ_CP036349.1"/>
</dbReference>
<dbReference type="GO" id="GO:0003676">
    <property type="term" value="F:nucleic acid binding"/>
    <property type="evidence" value="ECO:0007669"/>
    <property type="project" value="InterPro"/>
</dbReference>
<protein>
    <recommendedName>
        <fullName evidence="4 10">Ribonuclease H</fullName>
        <shortName evidence="10">RNase H</shortName>
        <ecNumber evidence="4 10">3.1.26.4</ecNumber>
    </recommendedName>
</protein>
<proteinExistence type="inferred from homology"/>
<evidence type="ECO:0000256" key="7">
    <source>
        <dbReference type="ARBA" id="ARBA00022759"/>
    </source>
</evidence>
<keyword evidence="5 10" id="KW-0540">Nuclease</keyword>
<dbReference type="CDD" id="cd09278">
    <property type="entry name" value="RNase_HI_prokaryote_like"/>
    <property type="match status" value="1"/>
</dbReference>
<evidence type="ECO:0000256" key="10">
    <source>
        <dbReference type="HAMAP-Rule" id="MF_00042"/>
    </source>
</evidence>
<keyword evidence="9 10" id="KW-0460">Magnesium</keyword>
<dbReference type="Gene3D" id="3.30.420.10">
    <property type="entry name" value="Ribonuclease H-like superfamily/Ribonuclease H"/>
    <property type="match status" value="1"/>
</dbReference>
<reference evidence="12 13" key="1">
    <citation type="submission" date="2019-02" db="EMBL/GenBank/DDBJ databases">
        <title>Deep-cultivation of Planctomycetes and their phenomic and genomic characterization uncovers novel biology.</title>
        <authorList>
            <person name="Wiegand S."/>
            <person name="Jogler M."/>
            <person name="Boedeker C."/>
            <person name="Pinto D."/>
            <person name="Vollmers J."/>
            <person name="Rivas-Marin E."/>
            <person name="Kohn T."/>
            <person name="Peeters S.H."/>
            <person name="Heuer A."/>
            <person name="Rast P."/>
            <person name="Oberbeckmann S."/>
            <person name="Bunk B."/>
            <person name="Jeske O."/>
            <person name="Meyerdierks A."/>
            <person name="Storesund J.E."/>
            <person name="Kallscheuer N."/>
            <person name="Luecker S."/>
            <person name="Lage O.M."/>
            <person name="Pohl T."/>
            <person name="Merkel B.J."/>
            <person name="Hornburger P."/>
            <person name="Mueller R.-W."/>
            <person name="Bruemmer F."/>
            <person name="Labrenz M."/>
            <person name="Spormann A.M."/>
            <person name="Op den Camp H."/>
            <person name="Overmann J."/>
            <person name="Amann R."/>
            <person name="Jetten M.S.M."/>
            <person name="Mascher T."/>
            <person name="Medema M.H."/>
            <person name="Devos D.P."/>
            <person name="Kaster A.-K."/>
            <person name="Ovreas L."/>
            <person name="Rohde M."/>
            <person name="Galperin M.Y."/>
            <person name="Jogler C."/>
        </authorList>
    </citation>
    <scope>NUCLEOTIDE SEQUENCE [LARGE SCALE GENOMIC DNA]</scope>
    <source>
        <strain evidence="12 13">Spa11</strain>
    </source>
</reference>
<name>A0A518KF15_9BACT</name>
<comment type="catalytic activity">
    <reaction evidence="1 10">
        <text>Endonucleolytic cleavage to 5'-phosphomonoester.</text>
        <dbReference type="EC" id="3.1.26.4"/>
    </reaction>
</comment>
<dbReference type="PROSITE" id="PS50879">
    <property type="entry name" value="RNASE_H_1"/>
    <property type="match status" value="1"/>
</dbReference>
<evidence type="ECO:0000256" key="8">
    <source>
        <dbReference type="ARBA" id="ARBA00022801"/>
    </source>
</evidence>
<dbReference type="KEGG" id="bmei:Spa11_46080"/>
<dbReference type="Proteomes" id="UP000316426">
    <property type="component" value="Chromosome"/>
</dbReference>
<dbReference type="EC" id="3.1.26.4" evidence="4 10"/>
<dbReference type="SUPFAM" id="SSF53098">
    <property type="entry name" value="Ribonuclease H-like"/>
    <property type="match status" value="1"/>
</dbReference>
<dbReference type="InterPro" id="IPR022892">
    <property type="entry name" value="RNaseHI"/>
</dbReference>
<keyword evidence="13" id="KW-1185">Reference proteome</keyword>
<dbReference type="GO" id="GO:0004523">
    <property type="term" value="F:RNA-DNA hybrid ribonuclease activity"/>
    <property type="evidence" value="ECO:0007669"/>
    <property type="project" value="UniProtKB-UniRule"/>
</dbReference>
<dbReference type="HAMAP" id="MF_00042">
    <property type="entry name" value="RNase_H"/>
    <property type="match status" value="1"/>
</dbReference>
<dbReference type="EMBL" id="CP036349">
    <property type="protein sequence ID" value="QDV76378.1"/>
    <property type="molecule type" value="Genomic_DNA"/>
</dbReference>
<evidence type="ECO:0000256" key="1">
    <source>
        <dbReference type="ARBA" id="ARBA00000077"/>
    </source>
</evidence>
<sequence>MVHLYTDGGCSGNPGPGGWAFLLVHPATGKKLERSGGEKLTTNNRMELQAVVEGLKTLTRPTEVELFTDSVYVGKGLSEWMAGWKRNGWKRKEKGRLVEVKNEDLWRQLDELSAQHQIKYTRVAGHSGHPENDRCDELAVAAYQQFL</sequence>
<dbReference type="InterPro" id="IPR036397">
    <property type="entry name" value="RNaseH_sf"/>
</dbReference>
<feature type="binding site" evidence="10">
    <location>
        <position position="69"/>
    </location>
    <ligand>
        <name>Mg(2+)</name>
        <dbReference type="ChEBI" id="CHEBI:18420"/>
        <label>1</label>
    </ligand>
</feature>
<feature type="binding site" evidence="10">
    <location>
        <position position="7"/>
    </location>
    <ligand>
        <name>Mg(2+)</name>
        <dbReference type="ChEBI" id="CHEBI:18420"/>
        <label>2</label>
    </ligand>
</feature>
<keyword evidence="7 10" id="KW-0255">Endonuclease</keyword>
<feature type="binding site" evidence="10">
    <location>
        <position position="136"/>
    </location>
    <ligand>
        <name>Mg(2+)</name>
        <dbReference type="ChEBI" id="CHEBI:18420"/>
        <label>2</label>
    </ligand>
</feature>
<dbReference type="GO" id="GO:0043137">
    <property type="term" value="P:DNA replication, removal of RNA primer"/>
    <property type="evidence" value="ECO:0007669"/>
    <property type="project" value="TreeGrafter"/>
</dbReference>
<feature type="binding site" evidence="10">
    <location>
        <position position="47"/>
    </location>
    <ligand>
        <name>Mg(2+)</name>
        <dbReference type="ChEBI" id="CHEBI:18420"/>
        <label>1</label>
    </ligand>
</feature>
<comment type="subcellular location">
    <subcellularLocation>
        <location evidence="10">Cytoplasm</location>
    </subcellularLocation>
</comment>
<evidence type="ECO:0000256" key="3">
    <source>
        <dbReference type="ARBA" id="ARBA00011245"/>
    </source>
</evidence>
<dbReference type="PANTHER" id="PTHR10642:SF26">
    <property type="entry name" value="RIBONUCLEASE H1"/>
    <property type="match status" value="1"/>
</dbReference>
<dbReference type="GO" id="GO:0000287">
    <property type="term" value="F:magnesium ion binding"/>
    <property type="evidence" value="ECO:0007669"/>
    <property type="project" value="UniProtKB-UniRule"/>
</dbReference>
<comment type="subunit">
    <text evidence="3 10">Monomer.</text>
</comment>
<dbReference type="GO" id="GO:0005737">
    <property type="term" value="C:cytoplasm"/>
    <property type="evidence" value="ECO:0007669"/>
    <property type="project" value="UniProtKB-SubCell"/>
</dbReference>
<evidence type="ECO:0000256" key="5">
    <source>
        <dbReference type="ARBA" id="ARBA00022722"/>
    </source>
</evidence>
<comment type="cofactor">
    <cofactor evidence="10">
        <name>Mg(2+)</name>
        <dbReference type="ChEBI" id="CHEBI:18420"/>
    </cofactor>
    <text evidence="10">Binds 1 Mg(2+) ion per subunit. May bind a second metal ion at a regulatory site, or after substrate binding.</text>
</comment>
<organism evidence="12 13">
    <name type="scientific">Botrimarina mediterranea</name>
    <dbReference type="NCBI Taxonomy" id="2528022"/>
    <lineage>
        <taxon>Bacteria</taxon>
        <taxon>Pseudomonadati</taxon>
        <taxon>Planctomycetota</taxon>
        <taxon>Planctomycetia</taxon>
        <taxon>Pirellulales</taxon>
        <taxon>Lacipirellulaceae</taxon>
        <taxon>Botrimarina</taxon>
    </lineage>
</organism>
<dbReference type="InterPro" id="IPR050092">
    <property type="entry name" value="RNase_H"/>
</dbReference>
<evidence type="ECO:0000256" key="9">
    <source>
        <dbReference type="ARBA" id="ARBA00022842"/>
    </source>
</evidence>
<dbReference type="NCBIfam" id="NF001236">
    <property type="entry name" value="PRK00203.1"/>
    <property type="match status" value="1"/>
</dbReference>
<dbReference type="InterPro" id="IPR012337">
    <property type="entry name" value="RNaseH-like_sf"/>
</dbReference>
<comment type="function">
    <text evidence="10">Endonuclease that specifically degrades the RNA of RNA-DNA hybrids.</text>
</comment>
<feature type="domain" description="RNase H type-1" evidence="11">
    <location>
        <begin position="1"/>
        <end position="144"/>
    </location>
</feature>
<keyword evidence="6 10" id="KW-0479">Metal-binding</keyword>
<dbReference type="AlphaFoldDB" id="A0A518KF15"/>
<evidence type="ECO:0000256" key="6">
    <source>
        <dbReference type="ARBA" id="ARBA00022723"/>
    </source>
</evidence>
<gene>
    <name evidence="12" type="primary">rnhA_2</name>
    <name evidence="10" type="synonym">rnhA</name>
    <name evidence="12" type="ORF">Spa11_46080</name>
</gene>